<evidence type="ECO:0000256" key="4">
    <source>
        <dbReference type="ARBA" id="ARBA00023136"/>
    </source>
</evidence>
<name>A0ABN4N551_9GAMM</name>
<dbReference type="Proteomes" id="UP000076104">
    <property type="component" value="Chromosome"/>
</dbReference>
<dbReference type="InterPro" id="IPR004710">
    <property type="entry name" value="Bilac:Na_transpt"/>
</dbReference>
<proteinExistence type="predicted"/>
<accession>A0ABN4N551</accession>
<evidence type="ECO:0000256" key="1">
    <source>
        <dbReference type="ARBA" id="ARBA00004141"/>
    </source>
</evidence>
<dbReference type="Gene3D" id="1.20.1530.20">
    <property type="match status" value="1"/>
</dbReference>
<feature type="transmembrane region" description="Helical" evidence="5">
    <location>
        <begin position="242"/>
        <end position="260"/>
    </location>
</feature>
<dbReference type="PANTHER" id="PTHR10361">
    <property type="entry name" value="SODIUM-BILE ACID COTRANSPORTER"/>
    <property type="match status" value="1"/>
</dbReference>
<feature type="transmembrane region" description="Helical" evidence="5">
    <location>
        <begin position="136"/>
        <end position="156"/>
    </location>
</feature>
<keyword evidence="3 5" id="KW-1133">Transmembrane helix</keyword>
<feature type="transmembrane region" description="Helical" evidence="5">
    <location>
        <begin position="6"/>
        <end position="26"/>
    </location>
</feature>
<feature type="transmembrane region" description="Helical" evidence="5">
    <location>
        <begin position="168"/>
        <end position="191"/>
    </location>
</feature>
<keyword evidence="4 5" id="KW-0472">Membrane</keyword>
<dbReference type="RefSeq" id="WP_062845406.1">
    <property type="nucleotide sequence ID" value="NZ_CP014945.1"/>
</dbReference>
<feature type="transmembrane region" description="Helical" evidence="5">
    <location>
        <begin position="94"/>
        <end position="116"/>
    </location>
</feature>
<dbReference type="PANTHER" id="PTHR10361:SF24">
    <property type="entry name" value="P3 PROTEIN"/>
    <property type="match status" value="1"/>
</dbReference>
<evidence type="ECO:0000313" key="7">
    <source>
        <dbReference type="Proteomes" id="UP000076104"/>
    </source>
</evidence>
<dbReference type="EMBL" id="CP014945">
    <property type="protein sequence ID" value="AMT97892.1"/>
    <property type="molecule type" value="Genomic_DNA"/>
</dbReference>
<evidence type="ECO:0000313" key="6">
    <source>
        <dbReference type="EMBL" id="AMT97892.1"/>
    </source>
</evidence>
<feature type="transmembrane region" description="Helical" evidence="5">
    <location>
        <begin position="66"/>
        <end position="87"/>
    </location>
</feature>
<dbReference type="GeneID" id="33060599"/>
<reference evidence="6 7" key="1">
    <citation type="submission" date="2016-03" db="EMBL/GenBank/DDBJ databases">
        <title>Genome sequencing of Psychrobacter alimentarius PAMC 27889.</title>
        <authorList>
            <person name="Lee J."/>
            <person name="Kim O.-S."/>
        </authorList>
    </citation>
    <scope>NUCLEOTIDE SEQUENCE [LARGE SCALE GENOMIC DNA]</scope>
    <source>
        <strain evidence="6 7">PAMC 27889</strain>
    </source>
</reference>
<evidence type="ECO:0000256" key="3">
    <source>
        <dbReference type="ARBA" id="ARBA00022989"/>
    </source>
</evidence>
<feature type="transmembrane region" description="Helical" evidence="5">
    <location>
        <begin position="38"/>
        <end position="60"/>
    </location>
</feature>
<feature type="transmembrane region" description="Helical" evidence="5">
    <location>
        <begin position="266"/>
        <end position="282"/>
    </location>
</feature>
<dbReference type="Pfam" id="PF01758">
    <property type="entry name" value="SBF"/>
    <property type="match status" value="1"/>
</dbReference>
<comment type="subcellular location">
    <subcellularLocation>
        <location evidence="1">Membrane</location>
        <topology evidence="1">Multi-pass membrane protein</topology>
    </subcellularLocation>
</comment>
<keyword evidence="7" id="KW-1185">Reference proteome</keyword>
<protein>
    <submittedName>
        <fullName evidence="6">Bile acid:sodium symporter</fullName>
    </submittedName>
</protein>
<sequence length="287" mass="30486">MDNTALALLPLALAYIMFTLGTGLKPSDFKVIASHPKAFFVGLVNQVIFVPLVALAVVLVMVPPPAMAFGIMLISFCPGGVTSNILTYYAKGNVALSVALTGVVSLLSVVTLPIFITLAFDHFMQDQAGSISAVKIGLVMFLLTTLPVTLGMLARYKFTNFMIRRSGILNGLASIFFVLIVFAAIASNWALLQSQLTNIGVELILIIMGLFVLSILTSQLFKLSWFDTKTISIETSIQNSTTAITLAPIIMGTAAGLPAIALPAAVYGVLMYVVALPVIALIRNKSG</sequence>
<organism evidence="6 7">
    <name type="scientific">Psychrobacter alimentarius</name>
    <dbReference type="NCBI Taxonomy" id="261164"/>
    <lineage>
        <taxon>Bacteria</taxon>
        <taxon>Pseudomonadati</taxon>
        <taxon>Pseudomonadota</taxon>
        <taxon>Gammaproteobacteria</taxon>
        <taxon>Moraxellales</taxon>
        <taxon>Moraxellaceae</taxon>
        <taxon>Psychrobacter</taxon>
    </lineage>
</organism>
<evidence type="ECO:0000256" key="5">
    <source>
        <dbReference type="SAM" id="Phobius"/>
    </source>
</evidence>
<keyword evidence="2 5" id="KW-0812">Transmembrane</keyword>
<gene>
    <name evidence="6" type="ORF">A3K91_2316</name>
</gene>
<dbReference type="InterPro" id="IPR002657">
    <property type="entry name" value="BilAc:Na_symport/Acr3"/>
</dbReference>
<evidence type="ECO:0000256" key="2">
    <source>
        <dbReference type="ARBA" id="ARBA00022692"/>
    </source>
</evidence>
<dbReference type="InterPro" id="IPR038770">
    <property type="entry name" value="Na+/solute_symporter_sf"/>
</dbReference>
<feature type="transmembrane region" description="Helical" evidence="5">
    <location>
        <begin position="203"/>
        <end position="221"/>
    </location>
</feature>